<dbReference type="FunFam" id="2.40.50.140:FF:000165">
    <property type="entry name" value="Chaperone CsaA"/>
    <property type="match status" value="1"/>
</dbReference>
<dbReference type="NCBIfam" id="NF007494">
    <property type="entry name" value="PRK10089.1-3"/>
    <property type="match status" value="1"/>
</dbReference>
<evidence type="ECO:0000313" key="5">
    <source>
        <dbReference type="EMBL" id="SEH69883.1"/>
    </source>
</evidence>
<reference evidence="5 6" key="1">
    <citation type="submission" date="2016-10" db="EMBL/GenBank/DDBJ databases">
        <authorList>
            <person name="de Groot N.N."/>
        </authorList>
    </citation>
    <scope>NUCLEOTIDE SEQUENCE [LARGE SCALE GENOMIC DNA]</scope>
    <source>
        <strain evidence="5 6">CGMCC 1.10825</strain>
    </source>
</reference>
<keyword evidence="6" id="KW-1185">Reference proteome</keyword>
<evidence type="ECO:0000259" key="4">
    <source>
        <dbReference type="PROSITE" id="PS50886"/>
    </source>
</evidence>
<dbReference type="CDD" id="cd02798">
    <property type="entry name" value="tRNA_bind_CsaA"/>
    <property type="match status" value="1"/>
</dbReference>
<dbReference type="NCBIfam" id="NF007495">
    <property type="entry name" value="PRK10089.1-4"/>
    <property type="match status" value="1"/>
</dbReference>
<dbReference type="InterPro" id="IPR012340">
    <property type="entry name" value="NA-bd_OB-fold"/>
</dbReference>
<dbReference type="SUPFAM" id="SSF50249">
    <property type="entry name" value="Nucleic acid-binding proteins"/>
    <property type="match status" value="1"/>
</dbReference>
<protein>
    <submittedName>
        <fullName evidence="5">tRNA-binding protein</fullName>
    </submittedName>
</protein>
<evidence type="ECO:0000313" key="6">
    <source>
        <dbReference type="Proteomes" id="UP000199634"/>
    </source>
</evidence>
<dbReference type="PROSITE" id="PS50886">
    <property type="entry name" value="TRBD"/>
    <property type="match status" value="1"/>
</dbReference>
<feature type="domain" description="TRNA-binding" evidence="4">
    <location>
        <begin position="9"/>
        <end position="113"/>
    </location>
</feature>
<dbReference type="InterPro" id="IPR051270">
    <property type="entry name" value="Tyrosine-tRNA_ligase_regulator"/>
</dbReference>
<evidence type="ECO:0000256" key="3">
    <source>
        <dbReference type="PROSITE-ProRule" id="PRU00209"/>
    </source>
</evidence>
<proteinExistence type="predicted"/>
<accession>A0A1H6KDL4</accession>
<dbReference type="Pfam" id="PF01588">
    <property type="entry name" value="tRNA_bind"/>
    <property type="match status" value="1"/>
</dbReference>
<evidence type="ECO:0000256" key="2">
    <source>
        <dbReference type="ARBA" id="ARBA00022884"/>
    </source>
</evidence>
<gene>
    <name evidence="5" type="ORF">SAMN02927937_00925</name>
</gene>
<dbReference type="AlphaFoldDB" id="A0A1H6KDL4"/>
<dbReference type="InterPro" id="IPR002547">
    <property type="entry name" value="tRNA-bd_dom"/>
</dbReference>
<dbReference type="PANTHER" id="PTHR11586:SF37">
    <property type="entry name" value="TRNA-BINDING DOMAIN-CONTAINING PROTEIN"/>
    <property type="match status" value="1"/>
</dbReference>
<dbReference type="RefSeq" id="WP_091096827.1">
    <property type="nucleotide sequence ID" value="NZ_FNXE01000009.1"/>
</dbReference>
<dbReference type="Proteomes" id="UP000199634">
    <property type="component" value="Unassembled WGS sequence"/>
</dbReference>
<dbReference type="InterPro" id="IPR008231">
    <property type="entry name" value="CsaA"/>
</dbReference>
<organism evidence="5 6">
    <name type="scientific">Paenimyroides marinum</name>
    <dbReference type="NCBI Taxonomy" id="1159016"/>
    <lineage>
        <taxon>Bacteria</taxon>
        <taxon>Pseudomonadati</taxon>
        <taxon>Bacteroidota</taxon>
        <taxon>Flavobacteriia</taxon>
        <taxon>Flavobacteriales</taxon>
        <taxon>Flavobacteriaceae</taxon>
        <taxon>Paenimyroides</taxon>
    </lineage>
</organism>
<keyword evidence="1 3" id="KW-0820">tRNA-binding</keyword>
<dbReference type="GO" id="GO:0000049">
    <property type="term" value="F:tRNA binding"/>
    <property type="evidence" value="ECO:0007669"/>
    <property type="project" value="UniProtKB-UniRule"/>
</dbReference>
<dbReference type="PANTHER" id="PTHR11586">
    <property type="entry name" value="TRNA-AMINOACYLATION COFACTOR ARC1 FAMILY MEMBER"/>
    <property type="match status" value="1"/>
</dbReference>
<dbReference type="OrthoDB" id="9794564at2"/>
<evidence type="ECO:0000256" key="1">
    <source>
        <dbReference type="ARBA" id="ARBA00022555"/>
    </source>
</evidence>
<dbReference type="STRING" id="1159016.SAMN02927937_00925"/>
<keyword evidence="2 3" id="KW-0694">RNA-binding</keyword>
<name>A0A1H6KDL4_9FLAO</name>
<dbReference type="EMBL" id="FNXE01000009">
    <property type="protein sequence ID" value="SEH69883.1"/>
    <property type="molecule type" value="Genomic_DNA"/>
</dbReference>
<sequence length="113" mass="12398">MKTEISWNDFEKLDLRVGTIVDAQIFEKAKNPAYKLWIDFGSEIGVRKTSAQITVLYGIDDLIGKQIVAVVNFLPKQIANFMSECLVLGVVGTNKEVTLLTPGKVVENGLAIG</sequence>
<dbReference type="NCBIfam" id="TIGR02222">
    <property type="entry name" value="chap_CsaA"/>
    <property type="match status" value="1"/>
</dbReference>
<dbReference type="Gene3D" id="2.40.50.140">
    <property type="entry name" value="Nucleic acid-binding proteins"/>
    <property type="match status" value="1"/>
</dbReference>